<dbReference type="InterPro" id="IPR036078">
    <property type="entry name" value="Spo11/TopoVI_A_sf"/>
</dbReference>
<organism evidence="2 3">
    <name type="scientific">Halanaerobacter jeridensis</name>
    <dbReference type="NCBI Taxonomy" id="706427"/>
    <lineage>
        <taxon>Bacteria</taxon>
        <taxon>Bacillati</taxon>
        <taxon>Bacillota</taxon>
        <taxon>Clostridia</taxon>
        <taxon>Halanaerobiales</taxon>
        <taxon>Halobacteroidaceae</taxon>
        <taxon>Halanaerobacter</taxon>
    </lineage>
</organism>
<dbReference type="InterPro" id="IPR024534">
    <property type="entry name" value="JetD_C"/>
</dbReference>
<name>A0A938XV37_9FIRM</name>
<dbReference type="SUPFAM" id="SSF56726">
    <property type="entry name" value="DNA topoisomerase IV, alpha subunit"/>
    <property type="match status" value="1"/>
</dbReference>
<dbReference type="GO" id="GO:0003677">
    <property type="term" value="F:DNA binding"/>
    <property type="evidence" value="ECO:0007669"/>
    <property type="project" value="InterPro"/>
</dbReference>
<dbReference type="EMBL" id="JAFBDQ010000025">
    <property type="protein sequence ID" value="MBM7558093.1"/>
    <property type="molecule type" value="Genomic_DNA"/>
</dbReference>
<feature type="domain" description="Wadjet protein JetD C-terminal" evidence="1">
    <location>
        <begin position="187"/>
        <end position="301"/>
    </location>
</feature>
<accession>A0A938XV37</accession>
<evidence type="ECO:0000313" key="2">
    <source>
        <dbReference type="EMBL" id="MBM7558093.1"/>
    </source>
</evidence>
<gene>
    <name evidence="2" type="ORF">JOC47_002963</name>
</gene>
<comment type="caution">
    <text evidence="2">The sequence shown here is derived from an EMBL/GenBank/DDBJ whole genome shotgun (WGS) entry which is preliminary data.</text>
</comment>
<evidence type="ECO:0000313" key="3">
    <source>
        <dbReference type="Proteomes" id="UP000774000"/>
    </source>
</evidence>
<proteinExistence type="predicted"/>
<evidence type="ECO:0000259" key="1">
    <source>
        <dbReference type="Pfam" id="PF09983"/>
    </source>
</evidence>
<sequence>MKKIIENYLRQAQNKRIKTRNIEDYVLNNMQERKYSYQQFATAIKELVNQNKLRPVKARGENGRRPRLYNWYQIKTEDKKISKELKKELLTQYAPQLSMSYYLHHPGQYKRDQEYIKIIDDFFKRADQTSEMAVNERSFQLFNDEKFLNSRQGQQILERLGIAVTDLNCYLTYEPFFYYRNQTDGGEKNILIIENKDTFFSIKKLLQEGITKWNGIEVSLLIYGEGKKIQSSFSFFKELDQYQAANLELNFYYFGDLDPEGIKIWWGLQNKYEVEFIPLKFFYQQLLKYSQAAVDLKTEQIFSEVAVDEFCDYFAKSAGDKIKHLLQNGKYLPQEGLSYQLLKVISCKDS</sequence>
<dbReference type="AlphaFoldDB" id="A0A938XV37"/>
<dbReference type="Proteomes" id="UP000774000">
    <property type="component" value="Unassembled WGS sequence"/>
</dbReference>
<dbReference type="GO" id="GO:0005694">
    <property type="term" value="C:chromosome"/>
    <property type="evidence" value="ECO:0007669"/>
    <property type="project" value="InterPro"/>
</dbReference>
<reference evidence="2" key="1">
    <citation type="submission" date="2021-01" db="EMBL/GenBank/DDBJ databases">
        <title>Genomic Encyclopedia of Type Strains, Phase IV (KMG-IV): sequencing the most valuable type-strain genomes for metagenomic binning, comparative biology and taxonomic classification.</title>
        <authorList>
            <person name="Goeker M."/>
        </authorList>
    </citation>
    <scope>NUCLEOTIDE SEQUENCE</scope>
    <source>
        <strain evidence="2">DSM 23230</strain>
    </source>
</reference>
<protein>
    <recommendedName>
        <fullName evidence="1">Wadjet protein JetD C-terminal domain-containing protein</fullName>
    </recommendedName>
</protein>
<dbReference type="Pfam" id="PF09983">
    <property type="entry name" value="JetD_C"/>
    <property type="match status" value="1"/>
</dbReference>
<keyword evidence="3" id="KW-1185">Reference proteome</keyword>
<dbReference type="RefSeq" id="WP_204703092.1">
    <property type="nucleotide sequence ID" value="NZ_JAFBDQ010000025.1"/>
</dbReference>